<proteinExistence type="inferred from homology"/>
<dbReference type="InterPro" id="IPR020845">
    <property type="entry name" value="AMP-binding_CS"/>
</dbReference>
<dbReference type="GO" id="GO:0005829">
    <property type="term" value="C:cytosol"/>
    <property type="evidence" value="ECO:0007669"/>
    <property type="project" value="TreeGrafter"/>
</dbReference>
<evidence type="ECO:0000259" key="5">
    <source>
        <dbReference type="Pfam" id="PF00501"/>
    </source>
</evidence>
<dbReference type="InterPro" id="IPR042099">
    <property type="entry name" value="ANL_N_sf"/>
</dbReference>
<dbReference type="AlphaFoldDB" id="X0SQI3"/>
<dbReference type="InterPro" id="IPR000873">
    <property type="entry name" value="AMP-dep_synth/lig_dom"/>
</dbReference>
<gene>
    <name evidence="6" type="ORF">S01H1_14355</name>
</gene>
<dbReference type="EMBL" id="BARS01007460">
    <property type="protein sequence ID" value="GAF83368.1"/>
    <property type="molecule type" value="Genomic_DNA"/>
</dbReference>
<dbReference type="Pfam" id="PF00501">
    <property type="entry name" value="AMP-binding"/>
    <property type="match status" value="1"/>
</dbReference>
<dbReference type="SUPFAM" id="SSF56801">
    <property type="entry name" value="Acetyl-CoA synthetase-like"/>
    <property type="match status" value="1"/>
</dbReference>
<evidence type="ECO:0000256" key="2">
    <source>
        <dbReference type="ARBA" id="ARBA00022598"/>
    </source>
</evidence>
<dbReference type="Gene3D" id="3.40.50.12780">
    <property type="entry name" value="N-terminal domain of ligase-like"/>
    <property type="match status" value="1"/>
</dbReference>
<dbReference type="GO" id="GO:0003987">
    <property type="term" value="F:acetate-CoA ligase activity"/>
    <property type="evidence" value="ECO:0007669"/>
    <property type="project" value="TreeGrafter"/>
</dbReference>
<organism evidence="6">
    <name type="scientific">marine sediment metagenome</name>
    <dbReference type="NCBI Taxonomy" id="412755"/>
    <lineage>
        <taxon>unclassified sequences</taxon>
        <taxon>metagenomes</taxon>
        <taxon>ecological metagenomes</taxon>
    </lineage>
</organism>
<dbReference type="PROSITE" id="PS00455">
    <property type="entry name" value="AMP_BINDING"/>
    <property type="match status" value="1"/>
</dbReference>
<feature type="domain" description="AMP-dependent synthetase/ligase" evidence="5">
    <location>
        <begin position="1"/>
        <end position="358"/>
    </location>
</feature>
<dbReference type="FunFam" id="3.40.50.12780:FF:000001">
    <property type="entry name" value="Acetyl-coenzyme A synthetase"/>
    <property type="match status" value="1"/>
</dbReference>
<dbReference type="GO" id="GO:0006085">
    <property type="term" value="P:acetyl-CoA biosynthetic process"/>
    <property type="evidence" value="ECO:0007669"/>
    <property type="project" value="TreeGrafter"/>
</dbReference>
<accession>X0SQI3</accession>
<reference evidence="6" key="1">
    <citation type="journal article" date="2014" name="Front. Microbiol.">
        <title>High frequency of phylogenetically diverse reductive dehalogenase-homologous genes in deep subseafloor sedimentary metagenomes.</title>
        <authorList>
            <person name="Kawai M."/>
            <person name="Futagami T."/>
            <person name="Toyoda A."/>
            <person name="Takaki Y."/>
            <person name="Nishi S."/>
            <person name="Hori S."/>
            <person name="Arai W."/>
            <person name="Tsubouchi T."/>
            <person name="Morono Y."/>
            <person name="Uchiyama I."/>
            <person name="Ito T."/>
            <person name="Fujiyama A."/>
            <person name="Inagaki F."/>
            <person name="Takami H."/>
        </authorList>
    </citation>
    <scope>NUCLEOTIDE SEQUENCE</scope>
    <source>
        <strain evidence="6">Expedition CK06-06</strain>
    </source>
</reference>
<dbReference type="PANTHER" id="PTHR24095:SF14">
    <property type="entry name" value="ACETYL-COENZYME A SYNTHETASE 1"/>
    <property type="match status" value="1"/>
</dbReference>
<feature type="non-terminal residue" evidence="6">
    <location>
        <position position="394"/>
    </location>
</feature>
<keyword evidence="4" id="KW-0067">ATP-binding</keyword>
<keyword evidence="2" id="KW-0436">Ligase</keyword>
<keyword evidence="3" id="KW-0547">Nucleotide-binding</keyword>
<comment type="similarity">
    <text evidence="1">Belongs to the ATP-dependent AMP-binding enzyme family.</text>
</comment>
<protein>
    <recommendedName>
        <fullName evidence="5">AMP-dependent synthetase/ligase domain-containing protein</fullName>
    </recommendedName>
</protein>
<evidence type="ECO:0000256" key="4">
    <source>
        <dbReference type="ARBA" id="ARBA00022840"/>
    </source>
</evidence>
<feature type="non-terminal residue" evidence="6">
    <location>
        <position position="1"/>
    </location>
</feature>
<evidence type="ECO:0000313" key="6">
    <source>
        <dbReference type="EMBL" id="GAF83368.1"/>
    </source>
</evidence>
<evidence type="ECO:0000256" key="3">
    <source>
        <dbReference type="ARBA" id="ARBA00022741"/>
    </source>
</evidence>
<comment type="caution">
    <text evidence="6">The sequence shown here is derived from an EMBL/GenBank/DDBJ whole genome shotgun (WGS) entry which is preliminary data.</text>
</comment>
<dbReference type="GO" id="GO:0005524">
    <property type="term" value="F:ATP binding"/>
    <property type="evidence" value="ECO:0007669"/>
    <property type="project" value="UniProtKB-KW"/>
</dbReference>
<sequence length="394" mass="44449">VNKLANSLRKIGVKKGDRVGIYLPMIPELPIAMLACAKIGAIHSVVFSGFSALAFRDRVNDCEVKVVITCDSFWRRGRKVYLKEQTDVALEKAPSVEHVVVYKRTGDGVPWTAGRDVWWHDLVYGMPKECETEKLDANDPLFFLYTSGTTGKPKGIIHAHGGYAVGTAHTLKWVFDLKDEDIWWCAADIGWITGHSYIVYAPLILGATSIIYEGAPNWPQPDRWWEIIEKYGATILYTSPTSIRSFMKQGEEWLKKHDLSTLRLLGSVGEPINPEAWMWYYKNVGGEKCQIMDTWWQTETGHFVISPLPITPLKPGSATRALPGFSAEVFNEEGKPIQNAGGNLVLTHPWPGMLRGIYKNPERYQETYWSKFGGIYLAGDVTRKDNDGFFWIQG</sequence>
<name>X0SQI3_9ZZZZ</name>
<evidence type="ECO:0000256" key="1">
    <source>
        <dbReference type="ARBA" id="ARBA00006432"/>
    </source>
</evidence>
<dbReference type="PANTHER" id="PTHR24095">
    <property type="entry name" value="ACETYL-COENZYME A SYNTHETASE"/>
    <property type="match status" value="1"/>
</dbReference>